<dbReference type="PANTHER" id="PTHR12169:SF6">
    <property type="entry name" value="AFG1-LIKE ATPASE"/>
    <property type="match status" value="1"/>
</dbReference>
<dbReference type="OrthoDB" id="9774491at2"/>
<organism evidence="3 4">
    <name type="scientific">Phenylobacterium deserti</name>
    <dbReference type="NCBI Taxonomy" id="1914756"/>
    <lineage>
        <taxon>Bacteria</taxon>
        <taxon>Pseudomonadati</taxon>
        <taxon>Pseudomonadota</taxon>
        <taxon>Alphaproteobacteria</taxon>
        <taxon>Caulobacterales</taxon>
        <taxon>Caulobacteraceae</taxon>
        <taxon>Phenylobacterium</taxon>
    </lineage>
</organism>
<evidence type="ECO:0000313" key="4">
    <source>
        <dbReference type="Proteomes" id="UP000249725"/>
    </source>
</evidence>
<gene>
    <name evidence="3" type="ORF">DJ018_03930</name>
</gene>
<dbReference type="RefSeq" id="WP_111513567.1">
    <property type="nucleotide sequence ID" value="NZ_QFYR01000001.1"/>
</dbReference>
<dbReference type="GO" id="GO:0016887">
    <property type="term" value="F:ATP hydrolysis activity"/>
    <property type="evidence" value="ECO:0007669"/>
    <property type="project" value="InterPro"/>
</dbReference>
<reference evidence="4" key="1">
    <citation type="submission" date="2018-05" db="EMBL/GenBank/DDBJ databases">
        <authorList>
            <person name="Li X."/>
        </authorList>
    </citation>
    <scope>NUCLEOTIDE SEQUENCE [LARGE SCALE GENOMIC DNA]</scope>
    <source>
        <strain evidence="4">YIM 73061</strain>
    </source>
</reference>
<keyword evidence="4" id="KW-1185">Reference proteome</keyword>
<dbReference type="AlphaFoldDB" id="A0A328AS22"/>
<dbReference type="InterPro" id="IPR027417">
    <property type="entry name" value="P-loop_NTPase"/>
</dbReference>
<dbReference type="SUPFAM" id="SSF52540">
    <property type="entry name" value="P-loop containing nucleoside triphosphate hydrolases"/>
    <property type="match status" value="1"/>
</dbReference>
<keyword evidence="2" id="KW-0067">ATP-binding</keyword>
<dbReference type="InterPro" id="IPR005654">
    <property type="entry name" value="ATPase_AFG1-like"/>
</dbReference>
<keyword evidence="3" id="KW-0131">Cell cycle</keyword>
<comment type="caution">
    <text evidence="3">The sequence shown here is derived from an EMBL/GenBank/DDBJ whole genome shotgun (WGS) entry which is preliminary data.</text>
</comment>
<dbReference type="EMBL" id="QFYR01000001">
    <property type="protein sequence ID" value="RAK57115.1"/>
    <property type="molecule type" value="Genomic_DNA"/>
</dbReference>
<accession>A0A328AS22</accession>
<dbReference type="NCBIfam" id="NF040713">
    <property type="entry name" value="ZapE"/>
    <property type="match status" value="1"/>
</dbReference>
<dbReference type="GO" id="GO:0051301">
    <property type="term" value="P:cell division"/>
    <property type="evidence" value="ECO:0007669"/>
    <property type="project" value="UniProtKB-KW"/>
</dbReference>
<keyword evidence="1" id="KW-0547">Nucleotide-binding</keyword>
<protein>
    <submittedName>
        <fullName evidence="3">Cell division protein ZapE</fullName>
    </submittedName>
</protein>
<dbReference type="GO" id="GO:0005737">
    <property type="term" value="C:cytoplasm"/>
    <property type="evidence" value="ECO:0007669"/>
    <property type="project" value="TreeGrafter"/>
</dbReference>
<dbReference type="Gene3D" id="3.40.50.300">
    <property type="entry name" value="P-loop containing nucleotide triphosphate hydrolases"/>
    <property type="match status" value="1"/>
</dbReference>
<evidence type="ECO:0000256" key="1">
    <source>
        <dbReference type="ARBA" id="ARBA00022741"/>
    </source>
</evidence>
<sequence length="374" mass="42273">MPTALQAAYDAKLQRGELRSDHAQELGLQALNRLQEELENAQPAGVLAGLFRRKDAASLRGVYLYGPVGRGKSMLMDLFFETAPVEKKRRVHFHVFMGEIHRLIDAWRKGDAAARKARFGQHKGDDPILPAAEVVAEQARLLCFDEFQVTDIADAMILGRLFENLFARGVTVVTTSNRTPDELYKNGINRQLFLPFIDLLKERLEVVRVAGPNDYRLDRLRAASSWFSPIDPDNERSFDRLWRDMLDGQEEAGAVLEVLGRKITLPHAAGGLLRATFTSLCAVALGPNDYLALAERFHTVFLEDVPKLTPARREEARRFVILVDALYEARTRLIVLAEAEPVKLYPEGEGAFEFERTASRLQEMRSADWLVDRD</sequence>
<dbReference type="Pfam" id="PF03969">
    <property type="entry name" value="AFG1_ATPase"/>
    <property type="match status" value="1"/>
</dbReference>
<dbReference type="GO" id="GO:0005524">
    <property type="term" value="F:ATP binding"/>
    <property type="evidence" value="ECO:0007669"/>
    <property type="project" value="UniProtKB-KW"/>
</dbReference>
<evidence type="ECO:0000256" key="2">
    <source>
        <dbReference type="ARBA" id="ARBA00022840"/>
    </source>
</evidence>
<dbReference type="PANTHER" id="PTHR12169">
    <property type="entry name" value="ATPASE N2B"/>
    <property type="match status" value="1"/>
</dbReference>
<keyword evidence="3" id="KW-0132">Cell division</keyword>
<proteinExistence type="predicted"/>
<evidence type="ECO:0000313" key="3">
    <source>
        <dbReference type="EMBL" id="RAK57115.1"/>
    </source>
</evidence>
<dbReference type="Proteomes" id="UP000249725">
    <property type="component" value="Unassembled WGS sequence"/>
</dbReference>
<name>A0A328AS22_9CAUL</name>